<dbReference type="CDD" id="cd19481">
    <property type="entry name" value="RecA-like_protease"/>
    <property type="match status" value="1"/>
</dbReference>
<comment type="caution">
    <text evidence="3">The sequence shown here is derived from an EMBL/GenBank/DDBJ whole genome shotgun (WGS) entry which is preliminary data.</text>
</comment>
<evidence type="ECO:0000256" key="1">
    <source>
        <dbReference type="SAM" id="MobiDB-lite"/>
    </source>
</evidence>
<evidence type="ECO:0000313" key="4">
    <source>
        <dbReference type="Proteomes" id="UP001303473"/>
    </source>
</evidence>
<dbReference type="GO" id="GO:0005524">
    <property type="term" value="F:ATP binding"/>
    <property type="evidence" value="ECO:0007669"/>
    <property type="project" value="InterPro"/>
</dbReference>
<feature type="compositionally biased region" description="Low complexity" evidence="1">
    <location>
        <begin position="775"/>
        <end position="788"/>
    </location>
</feature>
<reference evidence="4" key="1">
    <citation type="journal article" date="2023" name="Mol. Phylogenet. Evol.">
        <title>Genome-scale phylogeny and comparative genomics of the fungal order Sordariales.</title>
        <authorList>
            <person name="Hensen N."/>
            <person name="Bonometti L."/>
            <person name="Westerberg I."/>
            <person name="Brannstrom I.O."/>
            <person name="Guillou S."/>
            <person name="Cros-Aarteil S."/>
            <person name="Calhoun S."/>
            <person name="Haridas S."/>
            <person name="Kuo A."/>
            <person name="Mondo S."/>
            <person name="Pangilinan J."/>
            <person name="Riley R."/>
            <person name="LaButti K."/>
            <person name="Andreopoulos B."/>
            <person name="Lipzen A."/>
            <person name="Chen C."/>
            <person name="Yan M."/>
            <person name="Daum C."/>
            <person name="Ng V."/>
            <person name="Clum A."/>
            <person name="Steindorff A."/>
            <person name="Ohm R.A."/>
            <person name="Martin F."/>
            <person name="Silar P."/>
            <person name="Natvig D.O."/>
            <person name="Lalanne C."/>
            <person name="Gautier V."/>
            <person name="Ament-Velasquez S.L."/>
            <person name="Kruys A."/>
            <person name="Hutchinson M.I."/>
            <person name="Powell A.J."/>
            <person name="Barry K."/>
            <person name="Miller A.N."/>
            <person name="Grigoriev I.V."/>
            <person name="Debuchy R."/>
            <person name="Gladieux P."/>
            <person name="Hiltunen Thoren M."/>
            <person name="Johannesson H."/>
        </authorList>
    </citation>
    <scope>NUCLEOTIDE SEQUENCE [LARGE SCALE GENOMIC DNA]</scope>
    <source>
        <strain evidence="4">CBS 340.73</strain>
    </source>
</reference>
<gene>
    <name evidence="3" type="ORF">QBC46DRAFT_438741</name>
</gene>
<feature type="region of interest" description="Disordered" evidence="1">
    <location>
        <begin position="131"/>
        <end position="164"/>
    </location>
</feature>
<dbReference type="InterPro" id="IPR054289">
    <property type="entry name" value="DUF7025"/>
</dbReference>
<dbReference type="GO" id="GO:0016887">
    <property type="term" value="F:ATP hydrolysis activity"/>
    <property type="evidence" value="ECO:0007669"/>
    <property type="project" value="InterPro"/>
</dbReference>
<dbReference type="InterPro" id="IPR003959">
    <property type="entry name" value="ATPase_AAA_core"/>
</dbReference>
<protein>
    <recommendedName>
        <fullName evidence="2">AAA+ ATPase domain-containing protein</fullName>
    </recommendedName>
</protein>
<dbReference type="InterPro" id="IPR003593">
    <property type="entry name" value="AAA+_ATPase"/>
</dbReference>
<dbReference type="PANTHER" id="PTHR46411">
    <property type="entry name" value="FAMILY ATPASE, PUTATIVE-RELATED"/>
    <property type="match status" value="1"/>
</dbReference>
<feature type="compositionally biased region" description="Polar residues" evidence="1">
    <location>
        <begin position="726"/>
        <end position="736"/>
    </location>
</feature>
<keyword evidence="4" id="KW-1185">Reference proteome</keyword>
<evidence type="ECO:0000259" key="2">
    <source>
        <dbReference type="SMART" id="SM00382"/>
    </source>
</evidence>
<dbReference type="PANTHER" id="PTHR46411:SF2">
    <property type="entry name" value="AAA+ ATPASE DOMAIN-CONTAINING PROTEIN"/>
    <property type="match status" value="1"/>
</dbReference>
<dbReference type="EMBL" id="MU853819">
    <property type="protein sequence ID" value="KAK3938947.1"/>
    <property type="molecule type" value="Genomic_DNA"/>
</dbReference>
<dbReference type="Gene3D" id="3.40.50.300">
    <property type="entry name" value="P-loop containing nucleotide triphosphate hydrolases"/>
    <property type="match status" value="1"/>
</dbReference>
<dbReference type="Pfam" id="PF23232">
    <property type="entry name" value="AAA_lid_13"/>
    <property type="match status" value="1"/>
</dbReference>
<dbReference type="Proteomes" id="UP001303473">
    <property type="component" value="Unassembled WGS sequence"/>
</dbReference>
<dbReference type="Pfam" id="PF00004">
    <property type="entry name" value="AAA"/>
    <property type="match status" value="1"/>
</dbReference>
<name>A0AAN6N4B6_9PEZI</name>
<dbReference type="SMART" id="SM00382">
    <property type="entry name" value="AAA"/>
    <property type="match status" value="1"/>
</dbReference>
<feature type="domain" description="AAA+ ATPase" evidence="2">
    <location>
        <begin position="464"/>
        <end position="588"/>
    </location>
</feature>
<proteinExistence type="predicted"/>
<organism evidence="3 4">
    <name type="scientific">Diplogelasinospora grovesii</name>
    <dbReference type="NCBI Taxonomy" id="303347"/>
    <lineage>
        <taxon>Eukaryota</taxon>
        <taxon>Fungi</taxon>
        <taxon>Dikarya</taxon>
        <taxon>Ascomycota</taxon>
        <taxon>Pezizomycotina</taxon>
        <taxon>Sordariomycetes</taxon>
        <taxon>Sordariomycetidae</taxon>
        <taxon>Sordariales</taxon>
        <taxon>Diplogelasinosporaceae</taxon>
        <taxon>Diplogelasinospora</taxon>
    </lineage>
</organism>
<dbReference type="InterPro" id="IPR027417">
    <property type="entry name" value="P-loop_NTPase"/>
</dbReference>
<dbReference type="SUPFAM" id="SSF52540">
    <property type="entry name" value="P-loop containing nucleoside triphosphate hydrolases"/>
    <property type="match status" value="1"/>
</dbReference>
<dbReference type="AlphaFoldDB" id="A0AAN6N4B6"/>
<dbReference type="Pfam" id="PF22942">
    <property type="entry name" value="DUF7025"/>
    <property type="match status" value="1"/>
</dbReference>
<dbReference type="InterPro" id="IPR056599">
    <property type="entry name" value="AAA_lid_fung"/>
</dbReference>
<feature type="region of interest" description="Disordered" evidence="1">
    <location>
        <begin position="719"/>
        <end position="823"/>
    </location>
</feature>
<accession>A0AAN6N4B6</accession>
<evidence type="ECO:0000313" key="3">
    <source>
        <dbReference type="EMBL" id="KAK3938947.1"/>
    </source>
</evidence>
<feature type="compositionally biased region" description="Polar residues" evidence="1">
    <location>
        <begin position="796"/>
        <end position="812"/>
    </location>
</feature>
<feature type="compositionally biased region" description="Polar residues" evidence="1">
    <location>
        <begin position="136"/>
        <end position="164"/>
    </location>
</feature>
<sequence>MNKDLPVVFVRPFKVLVDCERRLQDWRVALEHGEVVEGEGNNGLDKLTKSRTALEHVDCLLNFIDTDIKEKQAYLNSPNCRPVYYSDLWHLFRPGQDVIRPDGKQAYRIIKVTSSPHFVLSAKETPGYQVRYRPKGNTNPRQMYTSLTPPGDPRQSNRCDTSPGDQRYNARFSITCVYIDFDGKTLGPVETVFTFSEFEGLRNVVSLTVYPIRFHPAEQADFSKAEWKVVELLPKEERCRRMLMQRGVKFVEVIGLKPMYYSGPTLLMDEEIESQVVVDVETAFPVEDGWKTGSLDIEDDRQDDSRTRCRAACCRKDYVVDDTQVDKRQAVKYIESVRSKEYARASIILSPRPLKELETSPGSTPAVTEDELVIMAYRVFGFVLRSRKWSVLDLSYMSDIYSPEMTDEITDSGDEKKRKTAFDRLVLEEWHRPMIQSLIAQHFRDKKSTLGRTGQFDIVKGKGKGLILLLHGAPGVGKTSTAEGAAEFFKKPLFQITSDLGVTATEVEKSLEKNFTLASRWDCILLLDEADVFLAERTRQDFVRNGLVAAFLRVLEYYTGVLFLTTNRIGDFDEAFTSRIHIILYYPPLNQDKTVEVFNINLDMIEERFRRMGRQIEIDKLGIGTFAGNHFTGHPHAHWNGRQIRNACQTALALAEAKAQDDSKGVAPNPDAIVKLGVKQFKQVQKAYLWFNTYMKSLYGTDEERRKMEAKVRINLLDEKDGAGSDNMNNVHVNGTQSQPQPHPSPQPLAWPLHRPYYPHMNSAPGRQGYVDHSQMQQMQQQMQMRQQYSPGSHAPGQQSWSSNQPTMTFNQGFPREGQSPTF</sequence>